<protein>
    <submittedName>
        <fullName evidence="5">Helix-turn-helix domain-containing protein</fullName>
    </submittedName>
</protein>
<dbReference type="PROSITE" id="PS00622">
    <property type="entry name" value="HTH_LUXR_1"/>
    <property type="match status" value="1"/>
</dbReference>
<gene>
    <name evidence="5" type="ORF">IAA93_07320</name>
</gene>
<dbReference type="PANTHER" id="PTHR44688">
    <property type="entry name" value="DNA-BINDING TRANSCRIPTIONAL ACTIVATOR DEVR_DOSR"/>
    <property type="match status" value="1"/>
</dbReference>
<dbReference type="Pfam" id="PF00196">
    <property type="entry name" value="GerE"/>
    <property type="match status" value="1"/>
</dbReference>
<reference evidence="5" key="1">
    <citation type="journal article" date="2021" name="PeerJ">
        <title>Extensive microbial diversity within the chicken gut microbiome revealed by metagenomics and culture.</title>
        <authorList>
            <person name="Gilroy R."/>
            <person name="Ravi A."/>
            <person name="Getino M."/>
            <person name="Pursley I."/>
            <person name="Horton D.L."/>
            <person name="Alikhan N.F."/>
            <person name="Baker D."/>
            <person name="Gharbi K."/>
            <person name="Hall N."/>
            <person name="Watson M."/>
            <person name="Adriaenssens E.M."/>
            <person name="Foster-Nyarko E."/>
            <person name="Jarju S."/>
            <person name="Secka A."/>
            <person name="Antonio M."/>
            <person name="Oren A."/>
            <person name="Chaudhuri R.R."/>
            <person name="La Ragione R."/>
            <person name="Hildebrand F."/>
            <person name="Pallen M.J."/>
        </authorList>
    </citation>
    <scope>NUCLEOTIDE SEQUENCE</scope>
    <source>
        <strain evidence="5">MalCec1-1739</strain>
    </source>
</reference>
<dbReference type="CDD" id="cd06170">
    <property type="entry name" value="LuxR_C_like"/>
    <property type="match status" value="1"/>
</dbReference>
<dbReference type="EMBL" id="DWUP01000170">
    <property type="protein sequence ID" value="HJD53515.1"/>
    <property type="molecule type" value="Genomic_DNA"/>
</dbReference>
<organism evidence="5 6">
    <name type="scientific">Candidatus Avibacteroides avistercoris</name>
    <dbReference type="NCBI Taxonomy" id="2840690"/>
    <lineage>
        <taxon>Bacteria</taxon>
        <taxon>Pseudomonadati</taxon>
        <taxon>Bacteroidota</taxon>
        <taxon>Bacteroidia</taxon>
        <taxon>Bacteroidales</taxon>
        <taxon>Bacteroidaceae</taxon>
        <taxon>Bacteroidaceae incertae sedis</taxon>
        <taxon>Candidatus Avibacteroides</taxon>
    </lineage>
</organism>
<dbReference type="PROSITE" id="PS50043">
    <property type="entry name" value="HTH_LUXR_2"/>
    <property type="match status" value="1"/>
</dbReference>
<evidence type="ECO:0000256" key="3">
    <source>
        <dbReference type="ARBA" id="ARBA00023163"/>
    </source>
</evidence>
<dbReference type="GO" id="GO:0006355">
    <property type="term" value="P:regulation of DNA-templated transcription"/>
    <property type="evidence" value="ECO:0007669"/>
    <property type="project" value="InterPro"/>
</dbReference>
<evidence type="ECO:0000256" key="1">
    <source>
        <dbReference type="ARBA" id="ARBA00023015"/>
    </source>
</evidence>
<comment type="caution">
    <text evidence="5">The sequence shown here is derived from an EMBL/GenBank/DDBJ whole genome shotgun (WGS) entry which is preliminary data.</text>
</comment>
<dbReference type="GO" id="GO:0003677">
    <property type="term" value="F:DNA binding"/>
    <property type="evidence" value="ECO:0007669"/>
    <property type="project" value="UniProtKB-KW"/>
</dbReference>
<name>A0A9D2UJ87_9BACT</name>
<dbReference type="Gene3D" id="1.10.10.10">
    <property type="entry name" value="Winged helix-like DNA-binding domain superfamily/Winged helix DNA-binding domain"/>
    <property type="match status" value="1"/>
</dbReference>
<accession>A0A9D2UJ87</accession>
<dbReference type="Proteomes" id="UP000787625">
    <property type="component" value="Unassembled WGS sequence"/>
</dbReference>
<proteinExistence type="predicted"/>
<evidence type="ECO:0000256" key="2">
    <source>
        <dbReference type="ARBA" id="ARBA00023125"/>
    </source>
</evidence>
<dbReference type="Gene3D" id="3.30.450.20">
    <property type="entry name" value="PAS domain"/>
    <property type="match status" value="1"/>
</dbReference>
<dbReference type="AlphaFoldDB" id="A0A9D2UJ87"/>
<feature type="domain" description="HTH luxR-type" evidence="4">
    <location>
        <begin position="188"/>
        <end position="253"/>
    </location>
</feature>
<evidence type="ECO:0000313" key="6">
    <source>
        <dbReference type="Proteomes" id="UP000787625"/>
    </source>
</evidence>
<dbReference type="PRINTS" id="PR00038">
    <property type="entry name" value="HTHLUXR"/>
</dbReference>
<dbReference type="SMART" id="SM00421">
    <property type="entry name" value="HTH_LUXR"/>
    <property type="match status" value="1"/>
</dbReference>
<keyword evidence="1" id="KW-0805">Transcription regulation</keyword>
<dbReference type="InterPro" id="IPR036388">
    <property type="entry name" value="WH-like_DNA-bd_sf"/>
</dbReference>
<evidence type="ECO:0000259" key="4">
    <source>
        <dbReference type="PROSITE" id="PS50043"/>
    </source>
</evidence>
<reference evidence="5" key="2">
    <citation type="submission" date="2021-04" db="EMBL/GenBank/DDBJ databases">
        <authorList>
            <person name="Gilroy R."/>
        </authorList>
    </citation>
    <scope>NUCLEOTIDE SEQUENCE</scope>
    <source>
        <strain evidence="5">MalCec1-1739</strain>
    </source>
</reference>
<evidence type="ECO:0000313" key="5">
    <source>
        <dbReference type="EMBL" id="HJD53515.1"/>
    </source>
</evidence>
<dbReference type="SUPFAM" id="SSF46894">
    <property type="entry name" value="C-terminal effector domain of the bipartite response regulators"/>
    <property type="match status" value="1"/>
</dbReference>
<dbReference type="InterPro" id="IPR016032">
    <property type="entry name" value="Sig_transdc_resp-reg_C-effctor"/>
</dbReference>
<keyword evidence="3" id="KW-0804">Transcription</keyword>
<sequence>MSDDDKLFRRLDRELSAQDFGGSTAGSESLDTYRQAARGYALIEGAIAVLSDMTTGRSYVSHGSFGRTLGLAHSDGEMTVPSIWEDEILRLIHPDDLHAKYLDELRFFHHVRRLPRAQRANSFLADKLRMRDTSGRWHTALHRLHYVPAPGCNGLWLALCLYTPLTFDFTGTAIVVETADGNITSLGTGHDNLILSQRERQVLRLIDRGMTSKDIAGCLSISLNTVSRHRASILARLRVGNSVEACRIARELGLV</sequence>
<dbReference type="InterPro" id="IPR000792">
    <property type="entry name" value="Tscrpt_reg_LuxR_C"/>
</dbReference>
<keyword evidence="2" id="KW-0238">DNA-binding</keyword>
<dbReference type="PANTHER" id="PTHR44688:SF16">
    <property type="entry name" value="DNA-BINDING TRANSCRIPTIONAL ACTIVATOR DEVR_DOSR"/>
    <property type="match status" value="1"/>
</dbReference>